<dbReference type="Proteomes" id="UP000218209">
    <property type="component" value="Unassembled WGS sequence"/>
</dbReference>
<name>A0A1X6P984_PORUM</name>
<protein>
    <submittedName>
        <fullName evidence="2">Uncharacterized protein</fullName>
    </submittedName>
</protein>
<gene>
    <name evidence="2" type="ORF">BU14_0148s0037</name>
</gene>
<evidence type="ECO:0000256" key="1">
    <source>
        <dbReference type="SAM" id="MobiDB-lite"/>
    </source>
</evidence>
<feature type="compositionally biased region" description="Pro residues" evidence="1">
    <location>
        <begin position="1"/>
        <end position="15"/>
    </location>
</feature>
<proteinExistence type="predicted"/>
<evidence type="ECO:0000313" key="2">
    <source>
        <dbReference type="EMBL" id="OSX77461.1"/>
    </source>
</evidence>
<dbReference type="AlphaFoldDB" id="A0A1X6P984"/>
<organism evidence="2 3">
    <name type="scientific">Porphyra umbilicalis</name>
    <name type="common">Purple laver</name>
    <name type="synonym">Red alga</name>
    <dbReference type="NCBI Taxonomy" id="2786"/>
    <lineage>
        <taxon>Eukaryota</taxon>
        <taxon>Rhodophyta</taxon>
        <taxon>Bangiophyceae</taxon>
        <taxon>Bangiales</taxon>
        <taxon>Bangiaceae</taxon>
        <taxon>Porphyra</taxon>
    </lineage>
</organism>
<sequence>MNPPCASEAPPPAPPAVSTGTVLPEEASPSVLKLPPGSAAERAEPEPIFLFKKDASGQYKISRRKTVGEVVIHGEEPTPYLRTTEAGVAHVVTMSRASATMHFRDSPYTWGDPKGSSNTSLCLAGRWRPYEMRSHGCIPPMVCSRMRSEVANMEHTEVDFNNPTWLAAMQLCEEDETPERQAHKTTLNAISDASGGGQVSSSFTRKLRQKARATAHPFGQDILGITDLYRRAGSRHDYIRAILQKPDYTAVILQTDEQAAWSGKLRYIQADSTFGVVAPGSAKEGVPAEVIRNAGKRAFDWDLLIIAYVLGVLFV</sequence>
<keyword evidence="3" id="KW-1185">Reference proteome</keyword>
<evidence type="ECO:0000313" key="3">
    <source>
        <dbReference type="Proteomes" id="UP000218209"/>
    </source>
</evidence>
<dbReference type="EMBL" id="KV918838">
    <property type="protein sequence ID" value="OSX77461.1"/>
    <property type="molecule type" value="Genomic_DNA"/>
</dbReference>
<reference evidence="2 3" key="1">
    <citation type="submission" date="2017-03" db="EMBL/GenBank/DDBJ databases">
        <title>WGS assembly of Porphyra umbilicalis.</title>
        <authorList>
            <person name="Brawley S.H."/>
            <person name="Blouin N.A."/>
            <person name="Ficko-Blean E."/>
            <person name="Wheeler G.L."/>
            <person name="Lohr M."/>
            <person name="Goodson H.V."/>
            <person name="Jenkins J.W."/>
            <person name="Blaby-Haas C.E."/>
            <person name="Helliwell K.E."/>
            <person name="Chan C."/>
            <person name="Marriage T."/>
            <person name="Bhattacharya D."/>
            <person name="Klein A.S."/>
            <person name="Badis Y."/>
            <person name="Brodie J."/>
            <person name="Cao Y."/>
            <person name="Collen J."/>
            <person name="Dittami S.M."/>
            <person name="Gachon C.M."/>
            <person name="Green B.R."/>
            <person name="Karpowicz S."/>
            <person name="Kim J.W."/>
            <person name="Kudahl U."/>
            <person name="Lin S."/>
            <person name="Michel G."/>
            <person name="Mittag M."/>
            <person name="Olson B.J."/>
            <person name="Pangilinan J."/>
            <person name="Peng Y."/>
            <person name="Qiu H."/>
            <person name="Shu S."/>
            <person name="Singer J.T."/>
            <person name="Smith A.G."/>
            <person name="Sprecher B.N."/>
            <person name="Wagner V."/>
            <person name="Wang W."/>
            <person name="Wang Z.-Y."/>
            <person name="Yan J."/>
            <person name="Yarish C."/>
            <person name="Zoeuner-Riek S."/>
            <person name="Zhuang Y."/>
            <person name="Zou Y."/>
            <person name="Lindquist E.A."/>
            <person name="Grimwood J."/>
            <person name="Barry K."/>
            <person name="Rokhsar D.S."/>
            <person name="Schmutz J."/>
            <person name="Stiller J.W."/>
            <person name="Grossman A.R."/>
            <person name="Prochnik S.E."/>
        </authorList>
    </citation>
    <scope>NUCLEOTIDE SEQUENCE [LARGE SCALE GENOMIC DNA]</scope>
    <source>
        <strain evidence="2">4086291</strain>
    </source>
</reference>
<accession>A0A1X6P984</accession>
<feature type="region of interest" description="Disordered" evidence="1">
    <location>
        <begin position="1"/>
        <end position="41"/>
    </location>
</feature>